<gene>
    <name evidence="2" type="ORF">PPSC2_28395</name>
</gene>
<evidence type="ECO:0000313" key="2">
    <source>
        <dbReference type="EMBL" id="ADO59957.1"/>
    </source>
</evidence>
<reference evidence="2 3" key="1">
    <citation type="journal article" date="2011" name="J. Bacteriol.">
        <title>Complete genome sequence of Paenibacillus polymyxa SC2, a strain of plant growth-promoting Rhizobacterium with broad-spectrum antimicrobial activity.</title>
        <authorList>
            <person name="Ma M."/>
            <person name="Wang C."/>
            <person name="Ding Y."/>
            <person name="Li L."/>
            <person name="Shen D."/>
            <person name="Jiang X."/>
            <person name="Guan D."/>
            <person name="Cao F."/>
            <person name="Chen H."/>
            <person name="Feng R."/>
            <person name="Wang X."/>
            <person name="Ge Y."/>
            <person name="Yao L."/>
            <person name="Bing X."/>
            <person name="Yang X."/>
            <person name="Li J."/>
            <person name="Du B."/>
        </authorList>
    </citation>
    <scope>NUCLEOTIDE SEQUENCE [LARGE SCALE GENOMIC DNA]</scope>
    <source>
        <strain evidence="2 3">SC2</strain>
        <plasmid evidence="3">pSC2</plasmid>
    </source>
</reference>
<dbReference type="PATRIC" id="fig|886882.15.peg.6023"/>
<organism evidence="2 3">
    <name type="scientific">Paenibacillus polymyxa (strain SC2)</name>
    <name type="common">Bacillus polymyxa</name>
    <dbReference type="NCBI Taxonomy" id="886882"/>
    <lineage>
        <taxon>Bacteria</taxon>
        <taxon>Bacillati</taxon>
        <taxon>Bacillota</taxon>
        <taxon>Bacilli</taxon>
        <taxon>Bacillales</taxon>
        <taxon>Paenibacillaceae</taxon>
        <taxon>Paenibacillus</taxon>
    </lineage>
</organism>
<protein>
    <submittedName>
        <fullName evidence="2">Uncharacterized protein</fullName>
    </submittedName>
</protein>
<keyword evidence="1" id="KW-0175">Coiled coil</keyword>
<evidence type="ECO:0000313" key="3">
    <source>
        <dbReference type="Proteomes" id="UP000006868"/>
    </source>
</evidence>
<dbReference type="Proteomes" id="UP000006868">
    <property type="component" value="Plasmid pSC2"/>
</dbReference>
<dbReference type="KEGG" id="ppm:PPSC2_28395"/>
<dbReference type="OrthoDB" id="2990341at2"/>
<geneLocation type="plasmid" evidence="2 3">
    <name>pSC2</name>
</geneLocation>
<dbReference type="RefSeq" id="WP_013386371.1">
    <property type="nucleotide sequence ID" value="NC_014628.2"/>
</dbReference>
<dbReference type="EMBL" id="CP002214">
    <property type="protein sequence ID" value="ADO59957.1"/>
    <property type="molecule type" value="Genomic_DNA"/>
</dbReference>
<dbReference type="HOGENOM" id="CLU_1601083_0_0_9"/>
<accession>E3ELC5</accession>
<name>E3ELC5_PAEPS</name>
<keyword evidence="2" id="KW-0614">Plasmid</keyword>
<sequence>MLKELMDSYLNSLKDFNEKRNHAQVVIDKEQGRLEKLQKKIDKMKHNLYEMPHPNWFDSIFNPLAEALSQKLNKKYDFYGPFGLRNETTIYFMENLNISICNQDTWSITLYPGGLGDGIIYYQTGETKDGKDRNHVTDPNGFNMLIAPLPDSIEEIEKLLVHSKKS</sequence>
<proteinExistence type="predicted"/>
<evidence type="ECO:0000256" key="1">
    <source>
        <dbReference type="SAM" id="Coils"/>
    </source>
</evidence>
<feature type="coiled-coil region" evidence="1">
    <location>
        <begin position="20"/>
        <end position="47"/>
    </location>
</feature>
<dbReference type="AlphaFoldDB" id="E3ELC5"/>